<evidence type="ECO:0000313" key="2">
    <source>
        <dbReference type="EMBL" id="KIH62095.1"/>
    </source>
</evidence>
<reference evidence="2 3" key="1">
    <citation type="submission" date="2013-12" db="EMBL/GenBank/DDBJ databases">
        <title>Draft genome of the parsitic nematode Ancylostoma duodenale.</title>
        <authorList>
            <person name="Mitreva M."/>
        </authorList>
    </citation>
    <scope>NUCLEOTIDE SEQUENCE [LARGE SCALE GENOMIC DNA]</scope>
    <source>
        <strain evidence="2 3">Zhejiang</strain>
    </source>
</reference>
<organism evidence="2 3">
    <name type="scientific">Ancylostoma duodenale</name>
    <dbReference type="NCBI Taxonomy" id="51022"/>
    <lineage>
        <taxon>Eukaryota</taxon>
        <taxon>Metazoa</taxon>
        <taxon>Ecdysozoa</taxon>
        <taxon>Nematoda</taxon>
        <taxon>Chromadorea</taxon>
        <taxon>Rhabditida</taxon>
        <taxon>Rhabditina</taxon>
        <taxon>Rhabditomorpha</taxon>
        <taxon>Strongyloidea</taxon>
        <taxon>Ancylostomatidae</taxon>
        <taxon>Ancylostomatinae</taxon>
        <taxon>Ancylostoma</taxon>
    </lineage>
</organism>
<gene>
    <name evidence="2" type="ORF">ANCDUO_07626</name>
</gene>
<dbReference type="PANTHER" id="PTHR47979">
    <property type="entry name" value="DRAB11-RELATED"/>
    <property type="match status" value="1"/>
</dbReference>
<dbReference type="InterPro" id="IPR005225">
    <property type="entry name" value="Small_GTP-bd"/>
</dbReference>
<dbReference type="NCBIfam" id="TIGR00231">
    <property type="entry name" value="small_GTP"/>
    <property type="match status" value="1"/>
</dbReference>
<dbReference type="GO" id="GO:0003924">
    <property type="term" value="F:GTPase activity"/>
    <property type="evidence" value="ECO:0007669"/>
    <property type="project" value="InterPro"/>
</dbReference>
<name>A0A0C2GLI8_9BILA</name>
<dbReference type="PROSITE" id="PS51419">
    <property type="entry name" value="RAB"/>
    <property type="match status" value="1"/>
</dbReference>
<dbReference type="Pfam" id="PF00071">
    <property type="entry name" value="Ras"/>
    <property type="match status" value="1"/>
</dbReference>
<proteinExistence type="inferred from homology"/>
<dbReference type="EMBL" id="KN729592">
    <property type="protein sequence ID" value="KIH62095.1"/>
    <property type="molecule type" value="Genomic_DNA"/>
</dbReference>
<dbReference type="InterPro" id="IPR050209">
    <property type="entry name" value="Rab_GTPases_membrane_traffic"/>
</dbReference>
<evidence type="ECO:0000313" key="3">
    <source>
        <dbReference type="Proteomes" id="UP000054047"/>
    </source>
</evidence>
<dbReference type="Proteomes" id="UP000054047">
    <property type="component" value="Unassembled WGS sequence"/>
</dbReference>
<dbReference type="SMART" id="SM00175">
    <property type="entry name" value="RAB"/>
    <property type="match status" value="1"/>
</dbReference>
<dbReference type="AlphaFoldDB" id="A0A0C2GLI8"/>
<keyword evidence="3" id="KW-1185">Reference proteome</keyword>
<dbReference type="GO" id="GO:0005525">
    <property type="term" value="F:GTP binding"/>
    <property type="evidence" value="ECO:0007669"/>
    <property type="project" value="InterPro"/>
</dbReference>
<dbReference type="SUPFAM" id="SSF52540">
    <property type="entry name" value="P-loop containing nucleoside triphosphate hydrolases"/>
    <property type="match status" value="1"/>
</dbReference>
<dbReference type="SMART" id="SM00174">
    <property type="entry name" value="RHO"/>
    <property type="match status" value="1"/>
</dbReference>
<dbReference type="FunFam" id="3.40.50.300:FF:001447">
    <property type="entry name" value="Ras-related protein Rab-1B"/>
    <property type="match status" value="1"/>
</dbReference>
<accession>A0A0C2GLI8</accession>
<evidence type="ECO:0000256" key="1">
    <source>
        <dbReference type="ARBA" id="ARBA00006270"/>
    </source>
</evidence>
<comment type="similarity">
    <text evidence="1">Belongs to the small GTPase superfamily. Rab family.</text>
</comment>
<sequence>MAVRKVQKVEYSLKIIHYSSLQIDGKLIKAQIWDTAGQERYRAITSAYYRGAVGALLVYDISKQNTLDSCERWLRELREFSNENVSVMLVGNKLDLRHFRAVPTEAAKKFAESNHLAFIETSALDSTNVNEAFTEILTHIYKSVASRHVNVNYDSGTKADLTKPKKDDKKCCPVN</sequence>
<dbReference type="PROSITE" id="PS51421">
    <property type="entry name" value="RAS"/>
    <property type="match status" value="1"/>
</dbReference>
<dbReference type="OrthoDB" id="9989112at2759"/>
<dbReference type="InterPro" id="IPR001806">
    <property type="entry name" value="Small_GTPase"/>
</dbReference>
<dbReference type="Gene3D" id="3.40.50.300">
    <property type="entry name" value="P-loop containing nucleotide triphosphate hydrolases"/>
    <property type="match status" value="1"/>
</dbReference>
<dbReference type="SMART" id="SM00173">
    <property type="entry name" value="RAS"/>
    <property type="match status" value="1"/>
</dbReference>
<dbReference type="PRINTS" id="PR00449">
    <property type="entry name" value="RASTRNSFRMNG"/>
</dbReference>
<protein>
    <submittedName>
        <fullName evidence="2">Ras family protein</fullName>
    </submittedName>
</protein>
<dbReference type="InterPro" id="IPR027417">
    <property type="entry name" value="P-loop_NTPase"/>
</dbReference>